<dbReference type="InterPro" id="IPR017853">
    <property type="entry name" value="GH"/>
</dbReference>
<dbReference type="PANTHER" id="PTHR45708">
    <property type="entry name" value="ENDOCHITINASE"/>
    <property type="match status" value="1"/>
</dbReference>
<evidence type="ECO:0000313" key="10">
    <source>
        <dbReference type="EMBL" id="TGO77344.1"/>
    </source>
</evidence>
<keyword evidence="11" id="KW-1185">Reference proteome</keyword>
<protein>
    <recommendedName>
        <fullName evidence="2">chitinase</fullName>
        <ecNumber evidence="2">3.2.1.14</ecNumber>
    </recommendedName>
</protein>
<evidence type="ECO:0000256" key="5">
    <source>
        <dbReference type="ARBA" id="ARBA00023277"/>
    </source>
</evidence>
<accession>A0A4Z1JVZ5</accession>
<organism evidence="10 11">
    <name type="scientific">Botrytis elliptica</name>
    <dbReference type="NCBI Taxonomy" id="278938"/>
    <lineage>
        <taxon>Eukaryota</taxon>
        <taxon>Fungi</taxon>
        <taxon>Dikarya</taxon>
        <taxon>Ascomycota</taxon>
        <taxon>Pezizomycotina</taxon>
        <taxon>Leotiomycetes</taxon>
        <taxon>Helotiales</taxon>
        <taxon>Sclerotiniaceae</taxon>
        <taxon>Botrytis</taxon>
    </lineage>
</organism>
<dbReference type="AlphaFoldDB" id="A0A4Z1JVZ5"/>
<dbReference type="EMBL" id="PQXM01000111">
    <property type="protein sequence ID" value="TGO77344.1"/>
    <property type="molecule type" value="Genomic_DNA"/>
</dbReference>
<evidence type="ECO:0000256" key="4">
    <source>
        <dbReference type="ARBA" id="ARBA00023024"/>
    </source>
</evidence>
<keyword evidence="3" id="KW-0378">Hydrolase</keyword>
<evidence type="ECO:0000313" key="11">
    <source>
        <dbReference type="Proteomes" id="UP000297229"/>
    </source>
</evidence>
<dbReference type="PANTHER" id="PTHR45708:SF60">
    <property type="entry name" value="III CHITINASE, PUTATIVE (AFU_ORTHOLOGUE AFUA_5G03850)-RELATED"/>
    <property type="match status" value="1"/>
</dbReference>
<feature type="domain" description="GH18" evidence="9">
    <location>
        <begin position="37"/>
        <end position="324"/>
    </location>
</feature>
<dbReference type="InterPro" id="IPR050542">
    <property type="entry name" value="Glycosyl_Hydrlase18_Chitinase"/>
</dbReference>
<dbReference type="GO" id="GO:0000272">
    <property type="term" value="P:polysaccharide catabolic process"/>
    <property type="evidence" value="ECO:0007669"/>
    <property type="project" value="UniProtKB-KW"/>
</dbReference>
<keyword evidence="8" id="KW-0732">Signal</keyword>
<feature type="chain" id="PRO_5021439819" description="chitinase" evidence="8">
    <location>
        <begin position="18"/>
        <end position="324"/>
    </location>
</feature>
<evidence type="ECO:0000256" key="7">
    <source>
        <dbReference type="ARBA" id="ARBA00023326"/>
    </source>
</evidence>
<dbReference type="PROSITE" id="PS01095">
    <property type="entry name" value="GH18_1"/>
    <property type="match status" value="1"/>
</dbReference>
<comment type="catalytic activity">
    <reaction evidence="1">
        <text>Random endo-hydrolysis of N-acetyl-beta-D-glucosaminide (1-&gt;4)-beta-linkages in chitin and chitodextrins.</text>
        <dbReference type="EC" id="3.2.1.14"/>
    </reaction>
</comment>
<dbReference type="STRING" id="278938.A0A4Z1JVZ5"/>
<proteinExistence type="predicted"/>
<dbReference type="InterPro" id="IPR001579">
    <property type="entry name" value="Glyco_hydro_18_chit_AS"/>
</dbReference>
<evidence type="ECO:0000256" key="8">
    <source>
        <dbReference type="SAM" id="SignalP"/>
    </source>
</evidence>
<dbReference type="GO" id="GO:0008843">
    <property type="term" value="F:endochitinase activity"/>
    <property type="evidence" value="ECO:0007669"/>
    <property type="project" value="UniProtKB-EC"/>
</dbReference>
<evidence type="ECO:0000259" key="9">
    <source>
        <dbReference type="PROSITE" id="PS51910"/>
    </source>
</evidence>
<reference evidence="10 11" key="1">
    <citation type="submission" date="2017-12" db="EMBL/GenBank/DDBJ databases">
        <title>Comparative genomics of Botrytis spp.</title>
        <authorList>
            <person name="Valero-Jimenez C.A."/>
            <person name="Tapia P."/>
            <person name="Veloso J."/>
            <person name="Silva-Moreno E."/>
            <person name="Staats M."/>
            <person name="Valdes J.H."/>
            <person name="Van Kan J.A.L."/>
        </authorList>
    </citation>
    <scope>NUCLEOTIDE SEQUENCE [LARGE SCALE GENOMIC DNA]</scope>
    <source>
        <strain evidence="10 11">Be9601</strain>
    </source>
</reference>
<feature type="signal peptide" evidence="8">
    <location>
        <begin position="1"/>
        <end position="17"/>
    </location>
</feature>
<comment type="caution">
    <text evidence="10">The sequence shown here is derived from an EMBL/GenBank/DDBJ whole genome shotgun (WGS) entry which is preliminary data.</text>
</comment>
<dbReference type="InterPro" id="IPR001223">
    <property type="entry name" value="Glyco_hydro18_cat"/>
</dbReference>
<name>A0A4Z1JVZ5_9HELO</name>
<gene>
    <name evidence="10" type="ORF">BELL_0112g00120</name>
</gene>
<keyword evidence="6" id="KW-0326">Glycosidase</keyword>
<keyword evidence="7" id="KW-0624">Polysaccharide degradation</keyword>
<dbReference type="SUPFAM" id="SSF51445">
    <property type="entry name" value="(Trans)glycosidases"/>
    <property type="match status" value="1"/>
</dbReference>
<dbReference type="GO" id="GO:0006032">
    <property type="term" value="P:chitin catabolic process"/>
    <property type="evidence" value="ECO:0007669"/>
    <property type="project" value="UniProtKB-KW"/>
</dbReference>
<evidence type="ECO:0000256" key="6">
    <source>
        <dbReference type="ARBA" id="ARBA00023295"/>
    </source>
</evidence>
<dbReference type="Proteomes" id="UP000297229">
    <property type="component" value="Unassembled WGS sequence"/>
</dbReference>
<evidence type="ECO:0000256" key="2">
    <source>
        <dbReference type="ARBA" id="ARBA00012729"/>
    </source>
</evidence>
<dbReference type="EC" id="3.2.1.14" evidence="2"/>
<sequence length="324" mass="35824">MKFLNLLSVSLLPLIQAIPIDPQVAQNSTSDDVATTPRLAVYVQTYHEEYNKDRNLSLLPLLGEDILPTHVILAALHVMSTPGVIHLNDDPPDAPMYDELWDQVKALQTAGIRVSCMMGGAAPGTWNYFTGDDDDFHQYYDPLLNNFIRKYNLNGIDIDVEQFVDITVALRLIKQLYTDMGPEFDITMSPVASALSYGGSLSGFSYSDLDAQARDPDTGTPMISFYNAQFTNGWGSTGNTNDYDAIVSAGWDPSRVVMLASAARNDASGWVPISTLKNTIKSLRNKYPNFGGVNGWEYFDAGSSDGLSQPYMWMANLRETLNVY</sequence>
<keyword evidence="5" id="KW-0119">Carbohydrate metabolism</keyword>
<dbReference type="PROSITE" id="PS51910">
    <property type="entry name" value="GH18_2"/>
    <property type="match status" value="1"/>
</dbReference>
<dbReference type="GO" id="GO:0005576">
    <property type="term" value="C:extracellular region"/>
    <property type="evidence" value="ECO:0007669"/>
    <property type="project" value="TreeGrafter"/>
</dbReference>
<keyword evidence="4" id="KW-0146">Chitin degradation</keyword>
<dbReference type="Gene3D" id="3.20.20.80">
    <property type="entry name" value="Glycosidases"/>
    <property type="match status" value="1"/>
</dbReference>
<evidence type="ECO:0000256" key="3">
    <source>
        <dbReference type="ARBA" id="ARBA00022801"/>
    </source>
</evidence>
<evidence type="ECO:0000256" key="1">
    <source>
        <dbReference type="ARBA" id="ARBA00000822"/>
    </source>
</evidence>
<dbReference type="OrthoDB" id="3012298at2759"/>